<dbReference type="GO" id="GO:0015074">
    <property type="term" value="P:DNA integration"/>
    <property type="evidence" value="ECO:0007669"/>
    <property type="project" value="InterPro"/>
</dbReference>
<keyword evidence="2" id="KW-0597">Phosphoprotein</keyword>
<keyword evidence="4" id="KW-0233">DNA recombination</keyword>
<gene>
    <name evidence="6" type="ORF">MCOR_54274</name>
</gene>
<keyword evidence="1" id="KW-1017">Isopeptide bond</keyword>
<evidence type="ECO:0000256" key="4">
    <source>
        <dbReference type="ARBA" id="ARBA00023172"/>
    </source>
</evidence>
<dbReference type="GO" id="GO:0003677">
    <property type="term" value="F:DNA binding"/>
    <property type="evidence" value="ECO:0007669"/>
    <property type="project" value="InterPro"/>
</dbReference>
<evidence type="ECO:0000256" key="3">
    <source>
        <dbReference type="ARBA" id="ARBA00022843"/>
    </source>
</evidence>
<accession>A0A6J8EP23</accession>
<dbReference type="Pfam" id="PF12012">
    <property type="entry name" value="DUF3504"/>
    <property type="match status" value="1"/>
</dbReference>
<evidence type="ECO:0000313" key="7">
    <source>
        <dbReference type="Proteomes" id="UP000507470"/>
    </source>
</evidence>
<dbReference type="EMBL" id="CACVKT020009531">
    <property type="protein sequence ID" value="CAC5422210.1"/>
    <property type="molecule type" value="Genomic_DNA"/>
</dbReference>
<organism evidence="6 7">
    <name type="scientific">Mytilus coruscus</name>
    <name type="common">Sea mussel</name>
    <dbReference type="NCBI Taxonomy" id="42192"/>
    <lineage>
        <taxon>Eukaryota</taxon>
        <taxon>Metazoa</taxon>
        <taxon>Spiralia</taxon>
        <taxon>Lophotrochozoa</taxon>
        <taxon>Mollusca</taxon>
        <taxon>Bivalvia</taxon>
        <taxon>Autobranchia</taxon>
        <taxon>Pteriomorphia</taxon>
        <taxon>Mytilida</taxon>
        <taxon>Mytiloidea</taxon>
        <taxon>Mytilidae</taxon>
        <taxon>Mytilinae</taxon>
        <taxon>Mytilus</taxon>
    </lineage>
</organism>
<dbReference type="InterPro" id="IPR021893">
    <property type="entry name" value="ZMYM2-like_C"/>
</dbReference>
<dbReference type="SUPFAM" id="SSF56349">
    <property type="entry name" value="DNA breaking-rejoining enzymes"/>
    <property type="match status" value="1"/>
</dbReference>
<evidence type="ECO:0000256" key="1">
    <source>
        <dbReference type="ARBA" id="ARBA00022499"/>
    </source>
</evidence>
<name>A0A6J8EP23_MYTCO</name>
<dbReference type="InterPro" id="IPR013762">
    <property type="entry name" value="Integrase-like_cat_sf"/>
</dbReference>
<protein>
    <recommendedName>
        <fullName evidence="5">ZMYM2-like/QRICH1 C-terminal domain-containing protein</fullName>
    </recommendedName>
</protein>
<dbReference type="OrthoDB" id="10002548at2759"/>
<feature type="domain" description="ZMYM2-like/QRICH1 C-terminal" evidence="5">
    <location>
        <begin position="243"/>
        <end position="376"/>
    </location>
</feature>
<dbReference type="PANTHER" id="PTHR46963">
    <property type="entry name" value="SIMILAR TO RIKEN CDNA E130308A19"/>
    <property type="match status" value="1"/>
</dbReference>
<evidence type="ECO:0000259" key="5">
    <source>
        <dbReference type="Pfam" id="PF12012"/>
    </source>
</evidence>
<proteinExistence type="predicted"/>
<dbReference type="Gene3D" id="1.10.443.10">
    <property type="entry name" value="Intergrase catalytic core"/>
    <property type="match status" value="1"/>
</dbReference>
<evidence type="ECO:0000256" key="2">
    <source>
        <dbReference type="ARBA" id="ARBA00022553"/>
    </source>
</evidence>
<keyword evidence="3" id="KW-0832">Ubl conjugation</keyword>
<dbReference type="InterPro" id="IPR011010">
    <property type="entry name" value="DNA_brk_join_enz"/>
</dbReference>
<dbReference type="InterPro" id="IPR042838">
    <property type="entry name" value="KIAA1958"/>
</dbReference>
<reference evidence="6 7" key="1">
    <citation type="submission" date="2020-06" db="EMBL/GenBank/DDBJ databases">
        <authorList>
            <person name="Li R."/>
            <person name="Bekaert M."/>
        </authorList>
    </citation>
    <scope>NUCLEOTIDE SEQUENCE [LARGE SCALE GENOMIC DNA]</scope>
    <source>
        <strain evidence="7">wild</strain>
    </source>
</reference>
<dbReference type="PANTHER" id="PTHR46963:SF2">
    <property type="match status" value="1"/>
</dbReference>
<evidence type="ECO:0000313" key="6">
    <source>
        <dbReference type="EMBL" id="CAC5422210.1"/>
    </source>
</evidence>
<keyword evidence="7" id="KW-1185">Reference proteome</keyword>
<dbReference type="AlphaFoldDB" id="A0A6J8EP23"/>
<sequence length="465" mass="52843">MEDEGLPWSSPKKVSDRFAKNGEDMLEVLVNDIDRYEQLSNREELLALASALAGRDVILEAVALEHVDAVLLVNLEQCGAAIQNPEDLLQNNSNEVNDGSFLQDRYKAVTISDTEQFILDNRNANTRNKTKSDLKMFYEWALSNGEMRMVEDIPFPKLDGLLARFYLGVRRRDGEEYEPDTLSGVQNSIDRHLKDLKINVEIKKHEAFSHSRRVLEAKRKDLKSQGKGTKKKRAEPLDSNEIQKLYEKQVLGAANPTALLNTVWLNNGVHYGFRGRQEHTNLRLGDLKLLKDGSGTEYVEFYGDVRDVTPKMFAQPNSDYCPVKLFKLYVSKRPEDLRSDPESRFYLRPLPNPDKDGVWYCRQPLGKNKLGIMVKTMAVTAELYGRKVNHSTRKTFATTLLQSERPVTEVAQLGGWKSISTLTHYNIPSIKQQSKASKILSEITIPESSNELDAVNLMNKPLTQL</sequence>
<dbReference type="GO" id="GO:0006310">
    <property type="term" value="P:DNA recombination"/>
    <property type="evidence" value="ECO:0007669"/>
    <property type="project" value="UniProtKB-KW"/>
</dbReference>
<dbReference type="Proteomes" id="UP000507470">
    <property type="component" value="Unassembled WGS sequence"/>
</dbReference>